<keyword evidence="8" id="KW-0539">Nucleus</keyword>
<dbReference type="GO" id="GO:0007283">
    <property type="term" value="P:spermatogenesis"/>
    <property type="evidence" value="ECO:0007669"/>
    <property type="project" value="UniProtKB-KW"/>
</dbReference>
<dbReference type="Proteomes" id="UP000261620">
    <property type="component" value="Unplaced"/>
</dbReference>
<dbReference type="InterPro" id="IPR036638">
    <property type="entry name" value="HLH_DNA-bd_sf"/>
</dbReference>
<evidence type="ECO:0000313" key="12">
    <source>
        <dbReference type="Proteomes" id="UP000261620"/>
    </source>
</evidence>
<keyword evidence="5" id="KW-0805">Transcription regulation</keyword>
<reference evidence="11" key="1">
    <citation type="submission" date="2025-08" db="UniProtKB">
        <authorList>
            <consortium name="Ensembl"/>
        </authorList>
    </citation>
    <scope>IDENTIFICATION</scope>
</reference>
<dbReference type="GO" id="GO:0005634">
    <property type="term" value="C:nucleus"/>
    <property type="evidence" value="ECO:0007669"/>
    <property type="project" value="UniProtKB-SubCell"/>
</dbReference>
<dbReference type="STRING" id="94237.ENSMMOP00000011416"/>
<evidence type="ECO:0000256" key="9">
    <source>
        <dbReference type="SAM" id="MobiDB-lite"/>
    </source>
</evidence>
<dbReference type="AlphaFoldDB" id="A0A3Q3W505"/>
<keyword evidence="12" id="KW-1185">Reference proteome</keyword>
<keyword evidence="6" id="KW-0238">DNA-binding</keyword>
<proteinExistence type="predicted"/>
<evidence type="ECO:0000259" key="10">
    <source>
        <dbReference type="PROSITE" id="PS50888"/>
    </source>
</evidence>
<dbReference type="GO" id="GO:0030154">
    <property type="term" value="P:cell differentiation"/>
    <property type="evidence" value="ECO:0007669"/>
    <property type="project" value="UniProtKB-KW"/>
</dbReference>
<evidence type="ECO:0000256" key="4">
    <source>
        <dbReference type="ARBA" id="ARBA00022871"/>
    </source>
</evidence>
<evidence type="ECO:0000256" key="2">
    <source>
        <dbReference type="ARBA" id="ARBA00022473"/>
    </source>
</evidence>
<feature type="region of interest" description="Disordered" evidence="9">
    <location>
        <begin position="1"/>
        <end position="48"/>
    </location>
</feature>
<sequence>MLFMTKTATPSRKLSKAARDFAGESGSDVKKISPGQRRERHNRKERERRRRIRSYCDELNMLVPFCQSTSGMLATLQWTTAFLKYINDTYGDTLKESFGAPTANQIKVTSEKNLV</sequence>
<reference evidence="11" key="2">
    <citation type="submission" date="2025-09" db="UniProtKB">
        <authorList>
            <consortium name="Ensembl"/>
        </authorList>
    </citation>
    <scope>IDENTIFICATION</scope>
</reference>
<dbReference type="GO" id="GO:0000978">
    <property type="term" value="F:RNA polymerase II cis-regulatory region sequence-specific DNA binding"/>
    <property type="evidence" value="ECO:0007669"/>
    <property type="project" value="TreeGrafter"/>
</dbReference>
<protein>
    <recommendedName>
        <fullName evidence="10">BHLH domain-containing protein</fullName>
    </recommendedName>
</protein>
<keyword evidence="7" id="KW-0804">Transcription</keyword>
<dbReference type="Ensembl" id="ENSMMOT00000011612.1">
    <property type="protein sequence ID" value="ENSMMOP00000011416.1"/>
    <property type="gene ID" value="ENSMMOG00000008778.1"/>
</dbReference>
<dbReference type="InterPro" id="IPR011598">
    <property type="entry name" value="bHLH_dom"/>
</dbReference>
<evidence type="ECO:0000256" key="8">
    <source>
        <dbReference type="ARBA" id="ARBA00023242"/>
    </source>
</evidence>
<dbReference type="PROSITE" id="PS50888">
    <property type="entry name" value="BHLH"/>
    <property type="match status" value="1"/>
</dbReference>
<dbReference type="Pfam" id="PF00010">
    <property type="entry name" value="HLH"/>
    <property type="match status" value="1"/>
</dbReference>
<accession>A0A3Q3W505</accession>
<feature type="compositionally biased region" description="Polar residues" evidence="9">
    <location>
        <begin position="1"/>
        <end position="12"/>
    </location>
</feature>
<dbReference type="SUPFAM" id="SSF47459">
    <property type="entry name" value="HLH, helix-loop-helix DNA-binding domain"/>
    <property type="match status" value="1"/>
</dbReference>
<comment type="subcellular location">
    <subcellularLocation>
        <location evidence="1">Nucleus</location>
    </subcellularLocation>
</comment>
<dbReference type="PANTHER" id="PTHR15402">
    <property type="entry name" value="TRANSCRIPTION FACTOR-LIKE 5 PROTEIN"/>
    <property type="match status" value="1"/>
</dbReference>
<dbReference type="Gene3D" id="4.10.280.10">
    <property type="entry name" value="Helix-loop-helix DNA-binding domain"/>
    <property type="match status" value="1"/>
</dbReference>
<dbReference type="GO" id="GO:0046983">
    <property type="term" value="F:protein dimerization activity"/>
    <property type="evidence" value="ECO:0007669"/>
    <property type="project" value="InterPro"/>
</dbReference>
<evidence type="ECO:0000256" key="5">
    <source>
        <dbReference type="ARBA" id="ARBA00023015"/>
    </source>
</evidence>
<evidence type="ECO:0000313" key="11">
    <source>
        <dbReference type="Ensembl" id="ENSMMOP00000011416.1"/>
    </source>
</evidence>
<evidence type="ECO:0000256" key="3">
    <source>
        <dbReference type="ARBA" id="ARBA00022782"/>
    </source>
</evidence>
<dbReference type="InterPro" id="IPR039583">
    <property type="entry name" value="TCFL5/SOLH1/2"/>
</dbReference>
<keyword evidence="2" id="KW-0217">Developmental protein</keyword>
<evidence type="ECO:0000256" key="1">
    <source>
        <dbReference type="ARBA" id="ARBA00004123"/>
    </source>
</evidence>
<name>A0A3Q3W505_MOLML</name>
<organism evidence="11 12">
    <name type="scientific">Mola mola</name>
    <name type="common">Ocean sunfish</name>
    <name type="synonym">Tetraodon mola</name>
    <dbReference type="NCBI Taxonomy" id="94237"/>
    <lineage>
        <taxon>Eukaryota</taxon>
        <taxon>Metazoa</taxon>
        <taxon>Chordata</taxon>
        <taxon>Craniata</taxon>
        <taxon>Vertebrata</taxon>
        <taxon>Euteleostomi</taxon>
        <taxon>Actinopterygii</taxon>
        <taxon>Neopterygii</taxon>
        <taxon>Teleostei</taxon>
        <taxon>Neoteleostei</taxon>
        <taxon>Acanthomorphata</taxon>
        <taxon>Eupercaria</taxon>
        <taxon>Tetraodontiformes</taxon>
        <taxon>Molidae</taxon>
        <taxon>Mola</taxon>
    </lineage>
</organism>
<evidence type="ECO:0000256" key="7">
    <source>
        <dbReference type="ARBA" id="ARBA00023163"/>
    </source>
</evidence>
<feature type="domain" description="BHLH" evidence="10">
    <location>
        <begin position="36"/>
        <end position="86"/>
    </location>
</feature>
<dbReference type="GO" id="GO:0000981">
    <property type="term" value="F:DNA-binding transcription factor activity, RNA polymerase II-specific"/>
    <property type="evidence" value="ECO:0007669"/>
    <property type="project" value="TreeGrafter"/>
</dbReference>
<keyword evidence="4" id="KW-0744">Spermatogenesis</keyword>
<evidence type="ECO:0000256" key="6">
    <source>
        <dbReference type="ARBA" id="ARBA00023125"/>
    </source>
</evidence>
<dbReference type="OMA" id="IQSTIGW"/>
<keyword evidence="3" id="KW-0221">Differentiation</keyword>
<dbReference type="PANTHER" id="PTHR15402:SF2">
    <property type="entry name" value="TRANSCRIPTION FACTOR LIKE 5"/>
    <property type="match status" value="1"/>
</dbReference>
<feature type="compositionally biased region" description="Basic and acidic residues" evidence="9">
    <location>
        <begin position="17"/>
        <end position="31"/>
    </location>
</feature>
<feature type="compositionally biased region" description="Basic residues" evidence="9">
    <location>
        <begin position="38"/>
        <end position="48"/>
    </location>
</feature>